<proteinExistence type="predicted"/>
<keyword evidence="1" id="KW-0812">Transmembrane</keyword>
<evidence type="ECO:0000256" key="1">
    <source>
        <dbReference type="SAM" id="Phobius"/>
    </source>
</evidence>
<name>A0ABR3F515_9AGAR</name>
<dbReference type="Proteomes" id="UP001465976">
    <property type="component" value="Unassembled WGS sequence"/>
</dbReference>
<gene>
    <name evidence="2" type="ORF">V5O48_011703</name>
</gene>
<organism evidence="2 3">
    <name type="scientific">Marasmius crinis-equi</name>
    <dbReference type="NCBI Taxonomy" id="585013"/>
    <lineage>
        <taxon>Eukaryota</taxon>
        <taxon>Fungi</taxon>
        <taxon>Dikarya</taxon>
        <taxon>Basidiomycota</taxon>
        <taxon>Agaricomycotina</taxon>
        <taxon>Agaricomycetes</taxon>
        <taxon>Agaricomycetidae</taxon>
        <taxon>Agaricales</taxon>
        <taxon>Marasmiineae</taxon>
        <taxon>Marasmiaceae</taxon>
        <taxon>Marasmius</taxon>
    </lineage>
</organism>
<comment type="caution">
    <text evidence="2">The sequence shown here is derived from an EMBL/GenBank/DDBJ whole genome shotgun (WGS) entry which is preliminary data.</text>
</comment>
<accession>A0ABR3F515</accession>
<evidence type="ECO:0008006" key="4">
    <source>
        <dbReference type="Google" id="ProtNLM"/>
    </source>
</evidence>
<keyword evidence="1" id="KW-1133">Transmembrane helix</keyword>
<protein>
    <recommendedName>
        <fullName evidence="4">Transmembrane protein</fullName>
    </recommendedName>
</protein>
<feature type="transmembrane region" description="Helical" evidence="1">
    <location>
        <begin position="24"/>
        <end position="45"/>
    </location>
</feature>
<sequence>MAPSYQLVSPTKSRLDTDGTKSKLYPFSLILIGLWTVFIVTLVWWMERVVRDGPHIAHLVTNNYTPPWTMTTLPSLLMTVFAQAHVPITGIHLARIAVSALQHSSSSPNSWLELFWLADQEWLGPVGIARTTWKSIRSRMRTSLTFILFATTSAVALITPVLMTQAYTTDGVEFMHIQRPIQVLDAISFEKMQQLEASTQLSVGLQSWGVDKYLASNLDHEILYYPRELPHDELSIFNEPFVAGNVANATVYDLPGLRLNVTCSLVSSSDLDTGNLNASWPFFCQSRIPQFNGLTPVRRTGGAKDLSEFSLYLCNNQTTAFPFTDTFQSPNAFRFTDADQTQSRNMGYLYYNYTSFRDNKTQNTSGLIQCNSTLTTGTVVADGLPHSYRLFAPRRFLNASSAKEPLLDPLFAIFTSLGRSEVDPNMVDDLFQTPLGLSKGFAEDVSRSVVDNLRSAVTIFTTALARLSRDMVSYPAQVPIPVAVFSRNDAYATCTYLLLGLWGILIGTITVRSYRRTFSPSLSSYVAAEMIFRERALLEGVPIGEVDDNGRLKTPFRLGALYEDSTIKMHHRVVT</sequence>
<reference evidence="2 3" key="1">
    <citation type="submission" date="2024-02" db="EMBL/GenBank/DDBJ databases">
        <title>A draft genome for the cacao thread blight pathogen Marasmius crinis-equi.</title>
        <authorList>
            <person name="Cohen S.P."/>
            <person name="Baruah I.K."/>
            <person name="Amoako-Attah I."/>
            <person name="Bukari Y."/>
            <person name="Meinhardt L.W."/>
            <person name="Bailey B.A."/>
        </authorList>
    </citation>
    <scope>NUCLEOTIDE SEQUENCE [LARGE SCALE GENOMIC DNA]</scope>
    <source>
        <strain evidence="2 3">GH-76</strain>
    </source>
</reference>
<keyword evidence="3" id="KW-1185">Reference proteome</keyword>
<evidence type="ECO:0000313" key="3">
    <source>
        <dbReference type="Proteomes" id="UP001465976"/>
    </source>
</evidence>
<evidence type="ECO:0000313" key="2">
    <source>
        <dbReference type="EMBL" id="KAL0570261.1"/>
    </source>
</evidence>
<keyword evidence="1" id="KW-0472">Membrane</keyword>
<dbReference type="EMBL" id="JBAHYK010000967">
    <property type="protein sequence ID" value="KAL0570261.1"/>
    <property type="molecule type" value="Genomic_DNA"/>
</dbReference>
<feature type="transmembrane region" description="Helical" evidence="1">
    <location>
        <begin position="144"/>
        <end position="163"/>
    </location>
</feature>